<organism evidence="6 7">
    <name type="scientific">Burkholderia savannae</name>
    <dbReference type="NCBI Taxonomy" id="1637837"/>
    <lineage>
        <taxon>Bacteria</taxon>
        <taxon>Pseudomonadati</taxon>
        <taxon>Pseudomonadota</taxon>
        <taxon>Betaproteobacteria</taxon>
        <taxon>Burkholderiales</taxon>
        <taxon>Burkholderiaceae</taxon>
        <taxon>Burkholderia</taxon>
        <taxon>pseudomallei group</taxon>
    </lineage>
</organism>
<evidence type="ECO:0000313" key="6">
    <source>
        <dbReference type="EMBL" id="KWZ41595.1"/>
    </source>
</evidence>
<dbReference type="SUPFAM" id="SSF56059">
    <property type="entry name" value="Glutathione synthetase ATP-binding domain-like"/>
    <property type="match status" value="1"/>
</dbReference>
<evidence type="ECO:0000256" key="2">
    <source>
        <dbReference type="ARBA" id="ARBA00022741"/>
    </source>
</evidence>
<evidence type="ECO:0000256" key="4">
    <source>
        <dbReference type="PROSITE-ProRule" id="PRU00409"/>
    </source>
</evidence>
<feature type="domain" description="ATP-grasp" evidence="5">
    <location>
        <begin position="111"/>
        <end position="285"/>
    </location>
</feature>
<keyword evidence="2 4" id="KW-0547">Nucleotide-binding</keyword>
<accession>A0ABR5T9K7</accession>
<name>A0ABR5T9K7_9BURK</name>
<dbReference type="PANTHER" id="PTHR43585">
    <property type="entry name" value="FUMIPYRROLE BIOSYNTHESIS PROTEIN C"/>
    <property type="match status" value="1"/>
</dbReference>
<evidence type="ECO:0000259" key="5">
    <source>
        <dbReference type="PROSITE" id="PS50975"/>
    </source>
</evidence>
<dbReference type="Gene3D" id="3.30.470.20">
    <property type="entry name" value="ATP-grasp fold, B domain"/>
    <property type="match status" value="1"/>
</dbReference>
<evidence type="ECO:0000313" key="7">
    <source>
        <dbReference type="Proteomes" id="UP000070255"/>
    </source>
</evidence>
<dbReference type="SUPFAM" id="SSF56784">
    <property type="entry name" value="HAD-like"/>
    <property type="match status" value="1"/>
</dbReference>
<keyword evidence="3 4" id="KW-0067">ATP-binding</keyword>
<proteinExistence type="predicted"/>
<dbReference type="Pfam" id="PF15632">
    <property type="entry name" value="ATPgrasp_Ter"/>
    <property type="match status" value="1"/>
</dbReference>
<dbReference type="InterPro" id="IPR036412">
    <property type="entry name" value="HAD-like_sf"/>
</dbReference>
<protein>
    <submittedName>
        <fullName evidence="6">Carbamoyl-phosphate synthase large subunit</fullName>
    </submittedName>
</protein>
<reference evidence="6 7" key="1">
    <citation type="submission" date="2015-11" db="EMBL/GenBank/DDBJ databases">
        <authorList>
            <person name="Sahl J."/>
            <person name="Wagner D."/>
            <person name="Keim P."/>
        </authorList>
    </citation>
    <scope>NUCLEOTIDE SEQUENCE [LARGE SCALE GENOMIC DNA]</scope>
    <source>
        <strain evidence="6 7">BDU18</strain>
    </source>
</reference>
<keyword evidence="1" id="KW-0436">Ligase</keyword>
<dbReference type="PROSITE" id="PS50975">
    <property type="entry name" value="ATP_GRASP"/>
    <property type="match status" value="1"/>
</dbReference>
<evidence type="ECO:0000256" key="3">
    <source>
        <dbReference type="ARBA" id="ARBA00022840"/>
    </source>
</evidence>
<keyword evidence="7" id="KW-1185">Reference proteome</keyword>
<gene>
    <name evidence="6" type="ORF">WS72_00980</name>
</gene>
<dbReference type="EMBL" id="LNJQ01000001">
    <property type="protein sequence ID" value="KWZ41595.1"/>
    <property type="molecule type" value="Genomic_DNA"/>
</dbReference>
<dbReference type="PANTHER" id="PTHR43585:SF2">
    <property type="entry name" value="ATP-GRASP ENZYME FSQD"/>
    <property type="match status" value="1"/>
</dbReference>
<dbReference type="Proteomes" id="UP000070255">
    <property type="component" value="Unassembled WGS sequence"/>
</dbReference>
<dbReference type="InterPro" id="IPR052032">
    <property type="entry name" value="ATP-dep_AA_Ligase"/>
</dbReference>
<dbReference type="RefSeq" id="WP_038752265.1">
    <property type="nucleotide sequence ID" value="NZ_LNJQ01000001.1"/>
</dbReference>
<evidence type="ECO:0000256" key="1">
    <source>
        <dbReference type="ARBA" id="ARBA00022598"/>
    </source>
</evidence>
<dbReference type="Gene3D" id="3.40.50.20">
    <property type="match status" value="1"/>
</dbReference>
<comment type="caution">
    <text evidence="6">The sequence shown here is derived from an EMBL/GenBank/DDBJ whole genome shotgun (WGS) entry which is preliminary data.</text>
</comment>
<dbReference type="InterPro" id="IPR011761">
    <property type="entry name" value="ATP-grasp"/>
</dbReference>
<sequence length="425" mass="47637">MSDKIRVLVFPCGSENAAEIHQALRYSVHVELHGASSVDDHGRFRFARYAGDLPKISDPCFDEAFARLLAERRIDLVFATHDTVHEYLSARAAQMSMTLVNGDPESAAIARRKSSTYYLFANEPWVPRTYASAGDVHAWPVIVKPDLGQGGQGVTLAHDMLQLNHALAAVEAPLIVEYLPGEELTIDCFTDRKRRLLHAQPRSRERVKAGIAMRSHLIDSTPEIDAIAHSINNRMRLRGPWFFQLKADRDGRWKLLEVACRVGGTMVAQRARGVNLPLMAVQDFLGRDLVTLPNAQIRLIDRNIATRASFACEYDAVCIDLDDTLIIDGYAVPQTIAFLYQSIAAGKRIVLLTRHRFDVAKTLEAARIDARLFDDIVVLGAHESKADHVPPRSIFIDNHFPERLDVARKCNVPVLDVDTVEFFLR</sequence>